<proteinExistence type="predicted"/>
<accession>A0AAE3KG19</accession>
<feature type="transmembrane region" description="Helical" evidence="1">
    <location>
        <begin position="51"/>
        <end position="72"/>
    </location>
</feature>
<keyword evidence="1" id="KW-0472">Membrane</keyword>
<reference evidence="2" key="1">
    <citation type="submission" date="2022-06" db="EMBL/GenBank/DDBJ databases">
        <title>Genomic Encyclopedia of Archaeal and Bacterial Type Strains, Phase II (KMG-II): from individual species to whole genera.</title>
        <authorList>
            <person name="Goeker M."/>
        </authorList>
    </citation>
    <scope>NUCLEOTIDE SEQUENCE</scope>
    <source>
        <strain evidence="2">DSM 43935</strain>
    </source>
</reference>
<protein>
    <submittedName>
        <fullName evidence="2">Uncharacterized protein</fullName>
    </submittedName>
</protein>
<evidence type="ECO:0000256" key="1">
    <source>
        <dbReference type="SAM" id="Phobius"/>
    </source>
</evidence>
<sequence>MLRQVARTSAHLATAVGMTLLLVSAGAATALADSDLAQEAATVESRISGNLAGPVGLVAVLLGLGGLVLGLVRHRRAAQVEAMAAAAAATPVAEAATTVAEQLAGDSAAPATRAA</sequence>
<comment type="caution">
    <text evidence="2">The sequence shown here is derived from an EMBL/GenBank/DDBJ whole genome shotgun (WGS) entry which is preliminary data.</text>
</comment>
<name>A0AAE3KG19_9PSEU</name>
<dbReference type="EMBL" id="JAMTCK010000005">
    <property type="protein sequence ID" value="MCP2165502.1"/>
    <property type="molecule type" value="Genomic_DNA"/>
</dbReference>
<evidence type="ECO:0000313" key="3">
    <source>
        <dbReference type="Proteomes" id="UP001206128"/>
    </source>
</evidence>
<keyword evidence="1" id="KW-0812">Transmembrane</keyword>
<keyword evidence="3" id="KW-1185">Reference proteome</keyword>
<gene>
    <name evidence="2" type="ORF">LX83_002360</name>
</gene>
<dbReference type="Proteomes" id="UP001206128">
    <property type="component" value="Unassembled WGS sequence"/>
</dbReference>
<keyword evidence="1" id="KW-1133">Transmembrane helix</keyword>
<evidence type="ECO:0000313" key="2">
    <source>
        <dbReference type="EMBL" id="MCP2165502.1"/>
    </source>
</evidence>
<organism evidence="2 3">
    <name type="scientific">Goodfellowiella coeruleoviolacea</name>
    <dbReference type="NCBI Taxonomy" id="334858"/>
    <lineage>
        <taxon>Bacteria</taxon>
        <taxon>Bacillati</taxon>
        <taxon>Actinomycetota</taxon>
        <taxon>Actinomycetes</taxon>
        <taxon>Pseudonocardiales</taxon>
        <taxon>Pseudonocardiaceae</taxon>
        <taxon>Goodfellowiella</taxon>
    </lineage>
</organism>
<dbReference type="AlphaFoldDB" id="A0AAE3KG19"/>